<gene>
    <name evidence="7" type="ORF">MC7420_4504</name>
</gene>
<dbReference type="Gene3D" id="1.10.3470.10">
    <property type="entry name" value="ABC transporter involved in vitamin B12 uptake, BtuC"/>
    <property type="match status" value="1"/>
</dbReference>
<dbReference type="OrthoDB" id="9788905at2"/>
<comment type="similarity">
    <text evidence="2 6">Belongs to the ABC-3 integral membrane protein family.</text>
</comment>
<dbReference type="RefSeq" id="WP_006103720.1">
    <property type="nucleotide sequence ID" value="NZ_DS989859.1"/>
</dbReference>
<keyword evidence="8" id="KW-1185">Reference proteome</keyword>
<organism evidence="7 8">
    <name type="scientific">Coleofasciculus chthonoplastes PCC 7420</name>
    <dbReference type="NCBI Taxonomy" id="118168"/>
    <lineage>
        <taxon>Bacteria</taxon>
        <taxon>Bacillati</taxon>
        <taxon>Cyanobacteriota</taxon>
        <taxon>Cyanophyceae</taxon>
        <taxon>Coleofasciculales</taxon>
        <taxon>Coleofasciculaceae</taxon>
        <taxon>Coleofasciculus</taxon>
    </lineage>
</organism>
<evidence type="ECO:0000256" key="5">
    <source>
        <dbReference type="ARBA" id="ARBA00023136"/>
    </source>
</evidence>
<dbReference type="InterPro" id="IPR001626">
    <property type="entry name" value="ABC_TroCD"/>
</dbReference>
<dbReference type="Pfam" id="PF00950">
    <property type="entry name" value="ABC-3"/>
    <property type="match status" value="1"/>
</dbReference>
<evidence type="ECO:0000313" key="7">
    <source>
        <dbReference type="EMBL" id="EDX73257.1"/>
    </source>
</evidence>
<sequence length="295" mass="32041">MWDWLIEPLQWGYMRDAIAIALLLGILGAVVGSYLIVQQMIMIAHVIAHAVLPGLSIAFFVGEQFLSLGAFVAGTLSALVVAGIHQRSRVKVDAAMALTLTSFLGLGVILITLLETNQFDLSSILFGDILGVRTSDVWHTLIITVIVLLLTKLFYKELLFYTFDPLGAQASGLPVTTMYFGFVCAITLTIVASMQTVGVLLVISLLVGPAITAYLLVKELHQMMGLGAIIGVMAGVTGMYLSYHLDLPSGPAIVMVVFIFFILAFLFSPTQGILTEPGTVRWIAKILQPLKLWKR</sequence>
<keyword evidence="3 6" id="KW-0812">Transmembrane</keyword>
<keyword evidence="5" id="KW-0472">Membrane</keyword>
<evidence type="ECO:0000256" key="4">
    <source>
        <dbReference type="ARBA" id="ARBA00022989"/>
    </source>
</evidence>
<dbReference type="eggNOG" id="COG1108">
    <property type="taxonomic scope" value="Bacteria"/>
</dbReference>
<dbReference type="PANTHER" id="PTHR30477:SF13">
    <property type="entry name" value="IRON TRANSPORT SYSTEM MEMBRANE PROTEIN HI_0360-RELATED"/>
    <property type="match status" value="1"/>
</dbReference>
<dbReference type="GO" id="GO:0010043">
    <property type="term" value="P:response to zinc ion"/>
    <property type="evidence" value="ECO:0007669"/>
    <property type="project" value="TreeGrafter"/>
</dbReference>
<evidence type="ECO:0000256" key="6">
    <source>
        <dbReference type="RuleBase" id="RU003943"/>
    </source>
</evidence>
<evidence type="ECO:0000256" key="1">
    <source>
        <dbReference type="ARBA" id="ARBA00004141"/>
    </source>
</evidence>
<evidence type="ECO:0000313" key="8">
    <source>
        <dbReference type="Proteomes" id="UP000003835"/>
    </source>
</evidence>
<protein>
    <submittedName>
        <fullName evidence="7">ABC 3 transport family</fullName>
    </submittedName>
</protein>
<dbReference type="PANTHER" id="PTHR30477">
    <property type="entry name" value="ABC-TRANSPORTER METAL-BINDING PROTEIN"/>
    <property type="match status" value="1"/>
</dbReference>
<dbReference type="HOGENOM" id="CLU_028808_4_0_3"/>
<proteinExistence type="inferred from homology"/>
<dbReference type="EMBL" id="DS989859">
    <property type="protein sequence ID" value="EDX73257.1"/>
    <property type="molecule type" value="Genomic_DNA"/>
</dbReference>
<dbReference type="GO" id="GO:0071281">
    <property type="term" value="P:cellular response to iron ion"/>
    <property type="evidence" value="ECO:0007669"/>
    <property type="project" value="UniProtKB-ARBA"/>
</dbReference>
<dbReference type="FunFam" id="1.10.3470.10:FF:000003">
    <property type="entry name" value="Iron ABC transporter permease SitD"/>
    <property type="match status" value="1"/>
</dbReference>
<evidence type="ECO:0000256" key="3">
    <source>
        <dbReference type="ARBA" id="ARBA00022692"/>
    </source>
</evidence>
<dbReference type="SUPFAM" id="SSF81345">
    <property type="entry name" value="ABC transporter involved in vitamin B12 uptake, BtuC"/>
    <property type="match status" value="1"/>
</dbReference>
<dbReference type="STRING" id="118168.MC7420_4504"/>
<dbReference type="CDD" id="cd06550">
    <property type="entry name" value="TM_ABC_iron-siderophores_like"/>
    <property type="match status" value="1"/>
</dbReference>
<accession>B4VY22</accession>
<dbReference type="GO" id="GO:0055085">
    <property type="term" value="P:transmembrane transport"/>
    <property type="evidence" value="ECO:0007669"/>
    <property type="project" value="InterPro"/>
</dbReference>
<keyword evidence="4" id="KW-1133">Transmembrane helix</keyword>
<name>B4VY22_9CYAN</name>
<reference evidence="7 8" key="1">
    <citation type="submission" date="2008-07" db="EMBL/GenBank/DDBJ databases">
        <authorList>
            <person name="Tandeau de Marsac N."/>
            <person name="Ferriera S."/>
            <person name="Johnson J."/>
            <person name="Kravitz S."/>
            <person name="Beeson K."/>
            <person name="Sutton G."/>
            <person name="Rogers Y.-H."/>
            <person name="Friedman R."/>
            <person name="Frazier M."/>
            <person name="Venter J.C."/>
        </authorList>
    </citation>
    <scope>NUCLEOTIDE SEQUENCE [LARGE SCALE GENOMIC DNA]</scope>
    <source>
        <strain evidence="7 8">PCC 7420</strain>
    </source>
</reference>
<keyword evidence="6" id="KW-0813">Transport</keyword>
<dbReference type="AlphaFoldDB" id="B4VY22"/>
<evidence type="ECO:0000256" key="2">
    <source>
        <dbReference type="ARBA" id="ARBA00008034"/>
    </source>
</evidence>
<dbReference type="InterPro" id="IPR037294">
    <property type="entry name" value="ABC_BtuC-like"/>
</dbReference>
<dbReference type="Proteomes" id="UP000003835">
    <property type="component" value="Unassembled WGS sequence"/>
</dbReference>
<dbReference type="GO" id="GO:0043190">
    <property type="term" value="C:ATP-binding cassette (ABC) transporter complex"/>
    <property type="evidence" value="ECO:0007669"/>
    <property type="project" value="InterPro"/>
</dbReference>
<comment type="subcellular location">
    <subcellularLocation>
        <location evidence="6">Cell membrane</location>
        <topology evidence="6">Multi-pass membrane protein</topology>
    </subcellularLocation>
    <subcellularLocation>
        <location evidence="1">Membrane</location>
        <topology evidence="1">Multi-pass membrane protein</topology>
    </subcellularLocation>
</comment>